<feature type="region of interest" description="Disordered" evidence="1">
    <location>
        <begin position="134"/>
        <end position="224"/>
    </location>
</feature>
<dbReference type="EMBL" id="AP014958">
    <property type="protein sequence ID" value="BAS77659.1"/>
    <property type="molecule type" value="Genomic_DNA"/>
</dbReference>
<reference evidence="2 3" key="3">
    <citation type="journal article" date="2013" name="Rice">
        <title>Improvement of the Oryza sativa Nipponbare reference genome using next generation sequence and optical map data.</title>
        <authorList>
            <person name="Kawahara Y."/>
            <person name="de la Bastide M."/>
            <person name="Hamilton J.P."/>
            <person name="Kanamori H."/>
            <person name="McCombie W.R."/>
            <person name="Ouyang S."/>
            <person name="Schwartz D.C."/>
            <person name="Tanaka T."/>
            <person name="Wu J."/>
            <person name="Zhou S."/>
            <person name="Childs K.L."/>
            <person name="Davidson R.M."/>
            <person name="Lin H."/>
            <person name="Quesada-Ocampo L."/>
            <person name="Vaillancourt B."/>
            <person name="Sakai H."/>
            <person name="Lee S.S."/>
            <person name="Kim J."/>
            <person name="Numa H."/>
            <person name="Itoh T."/>
            <person name="Buell C.R."/>
            <person name="Matsumoto T."/>
        </authorList>
    </citation>
    <scope>NUCLEOTIDE SEQUENCE [LARGE SCALE GENOMIC DNA]</scope>
    <source>
        <strain evidence="3">cv. Nipponbare</strain>
    </source>
</reference>
<dbReference type="AlphaFoldDB" id="A0A0P0VGF7"/>
<organism evidence="2 3">
    <name type="scientific">Oryza sativa subsp. japonica</name>
    <name type="common">Rice</name>
    <dbReference type="NCBI Taxonomy" id="39947"/>
    <lineage>
        <taxon>Eukaryota</taxon>
        <taxon>Viridiplantae</taxon>
        <taxon>Streptophyta</taxon>
        <taxon>Embryophyta</taxon>
        <taxon>Tracheophyta</taxon>
        <taxon>Spermatophyta</taxon>
        <taxon>Magnoliopsida</taxon>
        <taxon>Liliopsida</taxon>
        <taxon>Poales</taxon>
        <taxon>Poaceae</taxon>
        <taxon>BOP clade</taxon>
        <taxon>Oryzoideae</taxon>
        <taxon>Oryzeae</taxon>
        <taxon>Oryzinae</taxon>
        <taxon>Oryza</taxon>
        <taxon>Oryza sativa</taxon>
    </lineage>
</organism>
<evidence type="ECO:0000313" key="3">
    <source>
        <dbReference type="Proteomes" id="UP000059680"/>
    </source>
</evidence>
<feature type="compositionally biased region" description="Pro residues" evidence="1">
    <location>
        <begin position="194"/>
        <end position="206"/>
    </location>
</feature>
<name>A0A0P0VGF7_ORYSJ</name>
<reference evidence="3" key="1">
    <citation type="journal article" date="2005" name="Nature">
        <title>The map-based sequence of the rice genome.</title>
        <authorList>
            <consortium name="International rice genome sequencing project (IRGSP)"/>
            <person name="Matsumoto T."/>
            <person name="Wu J."/>
            <person name="Kanamori H."/>
            <person name="Katayose Y."/>
            <person name="Fujisawa M."/>
            <person name="Namiki N."/>
            <person name="Mizuno H."/>
            <person name="Yamamoto K."/>
            <person name="Antonio B.A."/>
            <person name="Baba T."/>
            <person name="Sakata K."/>
            <person name="Nagamura Y."/>
            <person name="Aoki H."/>
            <person name="Arikawa K."/>
            <person name="Arita K."/>
            <person name="Bito T."/>
            <person name="Chiden Y."/>
            <person name="Fujitsuka N."/>
            <person name="Fukunaka R."/>
            <person name="Hamada M."/>
            <person name="Harada C."/>
            <person name="Hayashi A."/>
            <person name="Hijishita S."/>
            <person name="Honda M."/>
            <person name="Hosokawa S."/>
            <person name="Ichikawa Y."/>
            <person name="Idonuma A."/>
            <person name="Iijima M."/>
            <person name="Ikeda M."/>
            <person name="Ikeno M."/>
            <person name="Ito K."/>
            <person name="Ito S."/>
            <person name="Ito T."/>
            <person name="Ito Y."/>
            <person name="Ito Y."/>
            <person name="Iwabuchi A."/>
            <person name="Kamiya K."/>
            <person name="Karasawa W."/>
            <person name="Kurita K."/>
            <person name="Katagiri S."/>
            <person name="Kikuta A."/>
            <person name="Kobayashi H."/>
            <person name="Kobayashi N."/>
            <person name="Machita K."/>
            <person name="Maehara T."/>
            <person name="Masukawa M."/>
            <person name="Mizubayashi T."/>
            <person name="Mukai Y."/>
            <person name="Nagasaki H."/>
            <person name="Nagata Y."/>
            <person name="Naito S."/>
            <person name="Nakashima M."/>
            <person name="Nakama Y."/>
            <person name="Nakamichi Y."/>
            <person name="Nakamura M."/>
            <person name="Meguro A."/>
            <person name="Negishi M."/>
            <person name="Ohta I."/>
            <person name="Ohta T."/>
            <person name="Okamoto M."/>
            <person name="Ono N."/>
            <person name="Saji S."/>
            <person name="Sakaguchi M."/>
            <person name="Sakai K."/>
            <person name="Shibata M."/>
            <person name="Shimokawa T."/>
            <person name="Song J."/>
            <person name="Takazaki Y."/>
            <person name="Terasawa K."/>
            <person name="Tsugane M."/>
            <person name="Tsuji K."/>
            <person name="Ueda S."/>
            <person name="Waki K."/>
            <person name="Yamagata H."/>
            <person name="Yamamoto M."/>
            <person name="Yamamoto S."/>
            <person name="Yamane H."/>
            <person name="Yoshiki S."/>
            <person name="Yoshihara R."/>
            <person name="Yukawa K."/>
            <person name="Zhong H."/>
            <person name="Yano M."/>
            <person name="Yuan Q."/>
            <person name="Ouyang S."/>
            <person name="Liu J."/>
            <person name="Jones K.M."/>
            <person name="Gansberger K."/>
            <person name="Moffat K."/>
            <person name="Hill J."/>
            <person name="Bera J."/>
            <person name="Fadrosh D."/>
            <person name="Jin S."/>
            <person name="Johri S."/>
            <person name="Kim M."/>
            <person name="Overton L."/>
            <person name="Reardon M."/>
            <person name="Tsitrin T."/>
            <person name="Vuong H."/>
            <person name="Weaver B."/>
            <person name="Ciecko A."/>
            <person name="Tallon L."/>
            <person name="Jackson J."/>
            <person name="Pai G."/>
            <person name="Aken S.V."/>
            <person name="Utterback T."/>
            <person name="Reidmuller S."/>
            <person name="Feldblyum T."/>
            <person name="Hsiao J."/>
            <person name="Zismann V."/>
            <person name="Iobst S."/>
            <person name="de Vazeille A.R."/>
            <person name="Buell C.R."/>
            <person name="Ying K."/>
            <person name="Li Y."/>
            <person name="Lu T."/>
            <person name="Huang Y."/>
            <person name="Zhao Q."/>
            <person name="Feng Q."/>
            <person name="Zhang L."/>
            <person name="Zhu J."/>
            <person name="Weng Q."/>
            <person name="Mu J."/>
            <person name="Lu Y."/>
            <person name="Fan D."/>
            <person name="Liu Y."/>
            <person name="Guan J."/>
            <person name="Zhang Y."/>
            <person name="Yu S."/>
            <person name="Liu X."/>
            <person name="Zhang Y."/>
            <person name="Hong G."/>
            <person name="Han B."/>
            <person name="Choisne N."/>
            <person name="Demange N."/>
            <person name="Orjeda G."/>
            <person name="Samain S."/>
            <person name="Cattolico L."/>
            <person name="Pelletier E."/>
            <person name="Couloux A."/>
            <person name="Segurens B."/>
            <person name="Wincker P."/>
            <person name="D'Hont A."/>
            <person name="Scarpelli C."/>
            <person name="Weissenbach J."/>
            <person name="Salanoubat M."/>
            <person name="Quetier F."/>
            <person name="Yu Y."/>
            <person name="Kim H.R."/>
            <person name="Rambo T."/>
            <person name="Currie J."/>
            <person name="Collura K."/>
            <person name="Luo M."/>
            <person name="Yang T."/>
            <person name="Ammiraju J.S.S."/>
            <person name="Engler F."/>
            <person name="Soderlund C."/>
            <person name="Wing R.A."/>
            <person name="Palmer L.E."/>
            <person name="de la Bastide M."/>
            <person name="Spiegel L."/>
            <person name="Nascimento L."/>
            <person name="Zutavern T."/>
            <person name="O'Shaughnessy A."/>
            <person name="Dike S."/>
            <person name="Dedhia N."/>
            <person name="Preston R."/>
            <person name="Balija V."/>
            <person name="McCombie W.R."/>
            <person name="Chow T."/>
            <person name="Chen H."/>
            <person name="Chung M."/>
            <person name="Chen C."/>
            <person name="Shaw J."/>
            <person name="Wu H."/>
            <person name="Hsiao K."/>
            <person name="Chao Y."/>
            <person name="Chu M."/>
            <person name="Cheng C."/>
            <person name="Hour A."/>
            <person name="Lee P."/>
            <person name="Lin S."/>
            <person name="Lin Y."/>
            <person name="Liou J."/>
            <person name="Liu S."/>
            <person name="Hsing Y."/>
            <person name="Raghuvanshi S."/>
            <person name="Mohanty A."/>
            <person name="Bharti A.K."/>
            <person name="Gaur A."/>
            <person name="Gupta V."/>
            <person name="Kumar D."/>
            <person name="Ravi V."/>
            <person name="Vij S."/>
            <person name="Kapur A."/>
            <person name="Khurana P."/>
            <person name="Khurana P."/>
            <person name="Khurana J.P."/>
            <person name="Tyagi A.K."/>
            <person name="Gaikwad K."/>
            <person name="Singh A."/>
            <person name="Dalal V."/>
            <person name="Srivastava S."/>
            <person name="Dixit A."/>
            <person name="Pal A.K."/>
            <person name="Ghazi I.A."/>
            <person name="Yadav M."/>
            <person name="Pandit A."/>
            <person name="Bhargava A."/>
            <person name="Sureshbabu K."/>
            <person name="Batra K."/>
            <person name="Sharma T.R."/>
            <person name="Mohapatra T."/>
            <person name="Singh N.K."/>
            <person name="Messing J."/>
            <person name="Nelson A.B."/>
            <person name="Fuks G."/>
            <person name="Kavchok S."/>
            <person name="Keizer G."/>
            <person name="Linton E."/>
            <person name="Llaca V."/>
            <person name="Song R."/>
            <person name="Tanyolac B."/>
            <person name="Young S."/>
            <person name="Ho-Il K."/>
            <person name="Hahn J.H."/>
            <person name="Sangsakoo G."/>
            <person name="Vanavichit A."/>
            <person name="de Mattos Luiz.A.T."/>
            <person name="Zimmer P.D."/>
            <person name="Malone G."/>
            <person name="Dellagostin O."/>
            <person name="de Oliveira A.C."/>
            <person name="Bevan M."/>
            <person name="Bancroft I."/>
            <person name="Minx P."/>
            <person name="Cordum H."/>
            <person name="Wilson R."/>
            <person name="Cheng Z."/>
            <person name="Jin W."/>
            <person name="Jiang J."/>
            <person name="Leong S.A."/>
            <person name="Iwama H."/>
            <person name="Gojobori T."/>
            <person name="Itoh T."/>
            <person name="Niimura Y."/>
            <person name="Fujii Y."/>
            <person name="Habara T."/>
            <person name="Sakai H."/>
            <person name="Sato Y."/>
            <person name="Wilson G."/>
            <person name="Kumar K."/>
            <person name="McCouch S."/>
            <person name="Juretic N."/>
            <person name="Hoen D."/>
            <person name="Wright S."/>
            <person name="Bruskiewich R."/>
            <person name="Bureau T."/>
            <person name="Miyao A."/>
            <person name="Hirochika H."/>
            <person name="Nishikawa T."/>
            <person name="Kadowaki K."/>
            <person name="Sugiura M."/>
            <person name="Burr B."/>
            <person name="Sasaki T."/>
        </authorList>
    </citation>
    <scope>NUCLEOTIDE SEQUENCE [LARGE SCALE GENOMIC DNA]</scope>
    <source>
        <strain evidence="3">cv. Nipponbare</strain>
    </source>
</reference>
<dbReference type="InParanoid" id="A0A0P0VGF7"/>
<feature type="compositionally biased region" description="Basic residues" evidence="1">
    <location>
        <begin position="161"/>
        <end position="179"/>
    </location>
</feature>
<proteinExistence type="predicted"/>
<feature type="compositionally biased region" description="Low complexity" evidence="1">
    <location>
        <begin position="180"/>
        <end position="193"/>
    </location>
</feature>
<evidence type="ECO:0000313" key="2">
    <source>
        <dbReference type="EMBL" id="BAS77659.1"/>
    </source>
</evidence>
<reference evidence="2 3" key="2">
    <citation type="journal article" date="2013" name="Plant Cell Physiol.">
        <title>Rice Annotation Project Database (RAP-DB): an integrative and interactive database for rice genomics.</title>
        <authorList>
            <person name="Sakai H."/>
            <person name="Lee S.S."/>
            <person name="Tanaka T."/>
            <person name="Numa H."/>
            <person name="Kim J."/>
            <person name="Kawahara Y."/>
            <person name="Wakimoto H."/>
            <person name="Yang C.C."/>
            <person name="Iwamoto M."/>
            <person name="Abe T."/>
            <person name="Yamada Y."/>
            <person name="Muto A."/>
            <person name="Inokuchi H."/>
            <person name="Ikemura T."/>
            <person name="Matsumoto T."/>
            <person name="Sasaki T."/>
            <person name="Itoh T."/>
        </authorList>
    </citation>
    <scope>NUCLEOTIDE SEQUENCE [LARGE SCALE GENOMIC DNA]</scope>
    <source>
        <strain evidence="3">cv. Nipponbare</strain>
    </source>
</reference>
<feature type="compositionally biased region" description="Low complexity" evidence="1">
    <location>
        <begin position="207"/>
        <end position="217"/>
    </location>
</feature>
<dbReference type="Gramene" id="Os02t0217250-00">
    <property type="protein sequence ID" value="Os02t0217250-00"/>
    <property type="gene ID" value="Os02g0217250"/>
</dbReference>
<gene>
    <name evidence="2" type="ordered locus">Os02g0217250</name>
    <name evidence="2" type="ORF">OSNPB_020217250</name>
</gene>
<dbReference type="PaxDb" id="39947-A0A0P0VGF7"/>
<evidence type="ECO:0000256" key="1">
    <source>
        <dbReference type="SAM" id="MobiDB-lite"/>
    </source>
</evidence>
<protein>
    <submittedName>
        <fullName evidence="2">Os02g0217250 protein</fullName>
    </submittedName>
</protein>
<sequence length="224" mass="23596">MLFLLRWPPCSCNLMSTSTKFSSLSSITTSPASSLGRVAKLASCVLSTSRATSLDDTTTSGVSPSWSIISGPCTAARSLSARCASFPARWCMLPITGSLHGPGGVGAAAAACFFPLLTTASLTIWSTATASAERRSAWRGRASAPAPRRRRAAGACASTRRTARRGCRRRRRARPRRRAASGGWRSWRRASSAPPAPPPWTTPPPAASRRAGASSAGRARRRGP</sequence>
<dbReference type="Proteomes" id="UP000059680">
    <property type="component" value="Chromosome 2"/>
</dbReference>
<accession>A0A0P0VGF7</accession>
<keyword evidence="3" id="KW-1185">Reference proteome</keyword>